<dbReference type="InterPro" id="IPR037518">
    <property type="entry name" value="MPN"/>
</dbReference>
<feature type="domain" description="SANT" evidence="20">
    <location>
        <begin position="108"/>
        <end position="159"/>
    </location>
</feature>
<dbReference type="GO" id="GO:0008237">
    <property type="term" value="F:metallopeptidase activity"/>
    <property type="evidence" value="ECO:0007669"/>
    <property type="project" value="UniProtKB-KW"/>
</dbReference>
<dbReference type="InterPro" id="IPR017884">
    <property type="entry name" value="SANT_dom"/>
</dbReference>
<evidence type="ECO:0000256" key="7">
    <source>
        <dbReference type="ARBA" id="ARBA00022833"/>
    </source>
</evidence>
<evidence type="ECO:0000256" key="1">
    <source>
        <dbReference type="ARBA" id="ARBA00004123"/>
    </source>
</evidence>
<feature type="region of interest" description="Disordered" evidence="16">
    <location>
        <begin position="373"/>
        <end position="450"/>
    </location>
</feature>
<evidence type="ECO:0000256" key="9">
    <source>
        <dbReference type="ARBA" id="ARBA00023015"/>
    </source>
</evidence>
<keyword evidence="23" id="KW-1185">Reference proteome</keyword>
<evidence type="ECO:0000256" key="16">
    <source>
        <dbReference type="SAM" id="MobiDB-lite"/>
    </source>
</evidence>
<feature type="domain" description="HTH myb-type" evidence="21">
    <location>
        <begin position="110"/>
        <end position="159"/>
    </location>
</feature>
<dbReference type="PROSITE" id="PS50090">
    <property type="entry name" value="MYB_LIKE"/>
    <property type="match status" value="1"/>
</dbReference>
<feature type="region of interest" description="Disordered" evidence="16">
    <location>
        <begin position="321"/>
        <end position="347"/>
    </location>
</feature>
<dbReference type="SUPFAM" id="SSF46689">
    <property type="entry name" value="Homeodomain-like"/>
    <property type="match status" value="2"/>
</dbReference>
<feature type="compositionally biased region" description="Basic residues" evidence="16">
    <location>
        <begin position="224"/>
        <end position="237"/>
    </location>
</feature>
<dbReference type="Proteomes" id="UP001519460">
    <property type="component" value="Unassembled WGS sequence"/>
</dbReference>
<dbReference type="InterPro" id="IPR036388">
    <property type="entry name" value="WH-like_DNA-bd_sf"/>
</dbReference>
<dbReference type="InterPro" id="IPR009057">
    <property type="entry name" value="Homeodomain-like_sf"/>
</dbReference>
<keyword evidence="7" id="KW-0862">Zinc</keyword>
<dbReference type="GO" id="GO:0003677">
    <property type="term" value="F:DNA binding"/>
    <property type="evidence" value="ECO:0007669"/>
    <property type="project" value="UniProtKB-KW"/>
</dbReference>
<dbReference type="Gene3D" id="1.10.10.60">
    <property type="entry name" value="Homeodomain-like"/>
    <property type="match status" value="1"/>
</dbReference>
<keyword evidence="11" id="KW-0238">DNA-binding</keyword>
<dbReference type="Gene3D" id="1.10.10.10">
    <property type="entry name" value="Winged helix-like DNA-binding domain superfamily/Winged helix DNA-binding domain"/>
    <property type="match status" value="1"/>
</dbReference>
<feature type="compositionally biased region" description="Low complexity" evidence="16">
    <location>
        <begin position="94"/>
        <end position="107"/>
    </location>
</feature>
<feature type="domain" description="MPN" evidence="18">
    <location>
        <begin position="670"/>
        <end position="770"/>
    </location>
</feature>
<keyword evidence="6" id="KW-0378">Hydrolase</keyword>
<dbReference type="AlphaFoldDB" id="A0ABD0LPP9"/>
<dbReference type="Gene3D" id="3.40.140.10">
    <property type="entry name" value="Cytidine Deaminase, domain 2"/>
    <property type="match status" value="1"/>
</dbReference>
<keyword evidence="13" id="KW-0804">Transcription</keyword>
<dbReference type="InterPro" id="IPR001005">
    <property type="entry name" value="SANT/Myb"/>
</dbReference>
<gene>
    <name evidence="22" type="ORF">BaRGS_00007693</name>
</gene>
<evidence type="ECO:0000256" key="2">
    <source>
        <dbReference type="ARBA" id="ARBA00007194"/>
    </source>
</evidence>
<evidence type="ECO:0000256" key="12">
    <source>
        <dbReference type="ARBA" id="ARBA00023159"/>
    </source>
</evidence>
<evidence type="ECO:0000259" key="18">
    <source>
        <dbReference type="PROSITE" id="PS50249"/>
    </source>
</evidence>
<evidence type="ECO:0000256" key="4">
    <source>
        <dbReference type="ARBA" id="ARBA00022723"/>
    </source>
</evidence>
<organism evidence="22 23">
    <name type="scientific">Batillaria attramentaria</name>
    <dbReference type="NCBI Taxonomy" id="370345"/>
    <lineage>
        <taxon>Eukaryota</taxon>
        <taxon>Metazoa</taxon>
        <taxon>Spiralia</taxon>
        <taxon>Lophotrochozoa</taxon>
        <taxon>Mollusca</taxon>
        <taxon>Gastropoda</taxon>
        <taxon>Caenogastropoda</taxon>
        <taxon>Sorbeoconcha</taxon>
        <taxon>Cerithioidea</taxon>
        <taxon>Batillariidae</taxon>
        <taxon>Batillaria</taxon>
    </lineage>
</organism>
<keyword evidence="5" id="KW-0833">Ubl conjugation pathway</keyword>
<dbReference type="Pfam" id="PF00249">
    <property type="entry name" value="Myb_DNA-binding"/>
    <property type="match status" value="1"/>
</dbReference>
<dbReference type="GO" id="GO:0006325">
    <property type="term" value="P:chromatin organization"/>
    <property type="evidence" value="ECO:0007669"/>
    <property type="project" value="UniProtKB-KW"/>
</dbReference>
<feature type="domain" description="SWIRM" evidence="19">
    <location>
        <begin position="474"/>
        <end position="572"/>
    </location>
</feature>
<keyword evidence="8" id="KW-0156">Chromatin regulator</keyword>
<sequence length="770" mass="85283">MADDDIDIEGEFDFKLEVGDGLYDTNELPSKSANLLPEFTNPPWMLEQGWSLDNCMDEKSKATIEKMLLEEHQYLNGRKKGKYLGINKSVLLVTTPSQPQPQTSQEPQAKRQWTDEEKKLFLKGLGIYGRSWSKIAQLIPSRTAMQVKNYAQQYMKNVKRAQQQRSEEALASALSMDFKLSATSTTTTASSTVTASSIAATVASVTTAQPTITTLPHSELSSTARKHVKKKTVKRKPSQSMDSVAIDVSTKLFASSESQPLKTEVGDGYPALAVKGYAPNGFGLVSSSRLPRMKQEPKIKTAFKPFSSPAFADVSKKMVKLDKGSDSESEDVDIDIENDDGDDNLILQSRSASPSSVYSKLLQQANVEKISENVREEEVERGGKYDEQLAVEAESSSPHGEEQRSSQDEEDSDDCLTQNSDTVMSSGSSSKAEVGLTSGVGLEAEDGEEDGIDRREIKHIVNGVIAASGEVFEFPIPIEENTLSADTVLEEEKMVHAEFFDGRPLKTPERYLKIRNYILDCWKKSKPAYLNKTSVRPGLKNCGDVNCIGRIHAYLESVGAINFGCEQAAYNNPSRVVTTLKKNKHTGKELQMVLSTAKLEAMRPRKRRIRDSCGHWVDEKELEGKTIEHKPEKESHGRAKGGRCAKIVYDPFKLVPCLPFTQEKQAPFGLEVFSTALAVMDIHAHISRTEVIGMLGGEYCQETSRLTISMAVPCKSISTGMQCEMDPVSQTLASEQIEDVQMKVVGWYHSHPTFAPNPSVRDIETQQKFQ</sequence>
<dbReference type="PROSITE" id="PS51293">
    <property type="entry name" value="SANT"/>
    <property type="match status" value="1"/>
</dbReference>
<feature type="compositionally biased region" description="Acidic residues" evidence="16">
    <location>
        <begin position="327"/>
        <end position="343"/>
    </location>
</feature>
<evidence type="ECO:0000256" key="3">
    <source>
        <dbReference type="ARBA" id="ARBA00022670"/>
    </source>
</evidence>
<evidence type="ECO:0000256" key="6">
    <source>
        <dbReference type="ARBA" id="ARBA00022801"/>
    </source>
</evidence>
<keyword evidence="9" id="KW-0805">Transcription regulation</keyword>
<protein>
    <recommendedName>
        <fullName evidence="15">Myb-like, SWIRM and MPN domain-containing protein 1</fullName>
    </recommendedName>
</protein>
<keyword evidence="3" id="KW-0645">Protease</keyword>
<evidence type="ECO:0000256" key="15">
    <source>
        <dbReference type="ARBA" id="ARBA00032256"/>
    </source>
</evidence>
<name>A0ABD0LPP9_9CAEN</name>
<comment type="caution">
    <text evidence="22">The sequence shown here is derived from an EMBL/GenBank/DDBJ whole genome shotgun (WGS) entry which is preliminary data.</text>
</comment>
<feature type="domain" description="Myb-like" evidence="17">
    <location>
        <begin position="105"/>
        <end position="155"/>
    </location>
</feature>
<dbReference type="InterPro" id="IPR017930">
    <property type="entry name" value="Myb_dom"/>
</dbReference>
<evidence type="ECO:0000313" key="23">
    <source>
        <dbReference type="Proteomes" id="UP001519460"/>
    </source>
</evidence>
<dbReference type="PROSITE" id="PS51294">
    <property type="entry name" value="HTH_MYB"/>
    <property type="match status" value="1"/>
</dbReference>
<dbReference type="CDD" id="cd00167">
    <property type="entry name" value="SANT"/>
    <property type="match status" value="1"/>
</dbReference>
<dbReference type="PROSITE" id="PS50934">
    <property type="entry name" value="SWIRM"/>
    <property type="match status" value="1"/>
</dbReference>
<evidence type="ECO:0000256" key="8">
    <source>
        <dbReference type="ARBA" id="ARBA00022853"/>
    </source>
</evidence>
<reference evidence="22 23" key="1">
    <citation type="journal article" date="2023" name="Sci. Data">
        <title>Genome assembly of the Korean intertidal mud-creeper Batillaria attramentaria.</title>
        <authorList>
            <person name="Patra A.K."/>
            <person name="Ho P.T."/>
            <person name="Jun S."/>
            <person name="Lee S.J."/>
            <person name="Kim Y."/>
            <person name="Won Y.J."/>
        </authorList>
    </citation>
    <scope>NUCLEOTIDE SEQUENCE [LARGE SCALE GENOMIC DNA]</scope>
    <source>
        <strain evidence="22">Wonlab-2016</strain>
    </source>
</reference>
<feature type="non-terminal residue" evidence="22">
    <location>
        <position position="770"/>
    </location>
</feature>
<evidence type="ECO:0000259" key="17">
    <source>
        <dbReference type="PROSITE" id="PS50090"/>
    </source>
</evidence>
<feature type="region of interest" description="Disordered" evidence="16">
    <location>
        <begin position="94"/>
        <end position="113"/>
    </location>
</feature>
<dbReference type="GO" id="GO:0046872">
    <property type="term" value="F:metal ion binding"/>
    <property type="evidence" value="ECO:0007669"/>
    <property type="project" value="UniProtKB-KW"/>
</dbReference>
<keyword evidence="10" id="KW-0482">Metalloprotease</keyword>
<accession>A0ABD0LPP9</accession>
<dbReference type="InterPro" id="IPR000555">
    <property type="entry name" value="JAMM/MPN+_dom"/>
</dbReference>
<proteinExistence type="inferred from homology"/>
<dbReference type="Pfam" id="PF04433">
    <property type="entry name" value="SWIRM"/>
    <property type="match status" value="1"/>
</dbReference>
<evidence type="ECO:0000256" key="13">
    <source>
        <dbReference type="ARBA" id="ARBA00023163"/>
    </source>
</evidence>
<keyword evidence="14" id="KW-0539">Nucleus</keyword>
<dbReference type="FunFam" id="1.10.10.10:FF:000193">
    <property type="entry name" value="histone H2A deubiquitinase MYSM1 isoform X1"/>
    <property type="match status" value="1"/>
</dbReference>
<evidence type="ECO:0000256" key="10">
    <source>
        <dbReference type="ARBA" id="ARBA00023049"/>
    </source>
</evidence>
<comment type="subcellular location">
    <subcellularLocation>
        <location evidence="1">Nucleus</location>
    </subcellularLocation>
</comment>
<evidence type="ECO:0000259" key="19">
    <source>
        <dbReference type="PROSITE" id="PS50934"/>
    </source>
</evidence>
<dbReference type="Pfam" id="PF01398">
    <property type="entry name" value="JAB"/>
    <property type="match status" value="1"/>
</dbReference>
<dbReference type="FunFam" id="1.10.10.60:FF:000151">
    <property type="entry name" value="histone H2A deubiquitinase MYSM1 isoform X2"/>
    <property type="match status" value="1"/>
</dbReference>
<feature type="region of interest" description="Disordered" evidence="16">
    <location>
        <begin position="216"/>
        <end position="241"/>
    </location>
</feature>
<dbReference type="InterPro" id="IPR007526">
    <property type="entry name" value="SWIRM"/>
</dbReference>
<keyword evidence="12" id="KW-0010">Activator</keyword>
<dbReference type="SMART" id="SM00717">
    <property type="entry name" value="SANT"/>
    <property type="match status" value="1"/>
</dbReference>
<evidence type="ECO:0000259" key="21">
    <source>
        <dbReference type="PROSITE" id="PS51294"/>
    </source>
</evidence>
<feature type="compositionally biased region" description="Basic and acidic residues" evidence="16">
    <location>
        <begin position="373"/>
        <end position="387"/>
    </location>
</feature>
<dbReference type="GO" id="GO:0005634">
    <property type="term" value="C:nucleus"/>
    <property type="evidence" value="ECO:0007669"/>
    <property type="project" value="UniProtKB-SubCell"/>
</dbReference>
<dbReference type="InterPro" id="IPR050242">
    <property type="entry name" value="JAMM_MPN+_peptidase_M67A"/>
</dbReference>
<dbReference type="SUPFAM" id="SSF102712">
    <property type="entry name" value="JAB1/MPN domain"/>
    <property type="match status" value="1"/>
</dbReference>
<feature type="compositionally biased region" description="Polar residues" evidence="16">
    <location>
        <begin position="415"/>
        <end position="431"/>
    </location>
</feature>
<dbReference type="EMBL" id="JACVVK020000033">
    <property type="protein sequence ID" value="KAK7501208.1"/>
    <property type="molecule type" value="Genomic_DNA"/>
</dbReference>
<keyword evidence="4" id="KW-0479">Metal-binding</keyword>
<evidence type="ECO:0000256" key="11">
    <source>
        <dbReference type="ARBA" id="ARBA00023125"/>
    </source>
</evidence>
<dbReference type="PROSITE" id="PS50249">
    <property type="entry name" value="MPN"/>
    <property type="match status" value="1"/>
</dbReference>
<dbReference type="PANTHER" id="PTHR10410">
    <property type="entry name" value="EUKARYOTIC TRANSLATION INITIATION FACTOR 3 -RELATED"/>
    <property type="match status" value="1"/>
</dbReference>
<evidence type="ECO:0000256" key="14">
    <source>
        <dbReference type="ARBA" id="ARBA00023242"/>
    </source>
</evidence>
<comment type="similarity">
    <text evidence="2">Belongs to the peptidase M67A family. MYSM1 subfamily.</text>
</comment>
<evidence type="ECO:0000256" key="5">
    <source>
        <dbReference type="ARBA" id="ARBA00022786"/>
    </source>
</evidence>
<evidence type="ECO:0000313" key="22">
    <source>
        <dbReference type="EMBL" id="KAK7501208.1"/>
    </source>
</evidence>
<dbReference type="GO" id="GO:0006508">
    <property type="term" value="P:proteolysis"/>
    <property type="evidence" value="ECO:0007669"/>
    <property type="project" value="UniProtKB-KW"/>
</dbReference>
<evidence type="ECO:0000259" key="20">
    <source>
        <dbReference type="PROSITE" id="PS51293"/>
    </source>
</evidence>